<comment type="similarity">
    <text evidence="2">Belongs to the autoinducer-2 exporter (AI-2E) (TC 2.A.86) family.</text>
</comment>
<feature type="transmembrane region" description="Helical" evidence="6">
    <location>
        <begin position="150"/>
        <end position="169"/>
    </location>
</feature>
<dbReference type="STRING" id="1798183.GA0061080_102041"/>
<evidence type="ECO:0000256" key="1">
    <source>
        <dbReference type="ARBA" id="ARBA00004141"/>
    </source>
</evidence>
<feature type="transmembrane region" description="Helical" evidence="6">
    <location>
        <begin position="20"/>
        <end position="42"/>
    </location>
</feature>
<dbReference type="GO" id="GO:0016020">
    <property type="term" value="C:membrane"/>
    <property type="evidence" value="ECO:0007669"/>
    <property type="project" value="UniProtKB-SubCell"/>
</dbReference>
<dbReference type="EMBL" id="FMBA01000020">
    <property type="protein sequence ID" value="SCC06183.1"/>
    <property type="molecule type" value="Genomic_DNA"/>
</dbReference>
<dbReference type="Proteomes" id="UP000199698">
    <property type="component" value="Unassembled WGS sequence"/>
</dbReference>
<dbReference type="OrthoDB" id="8113193at2"/>
<name>A0A1C4BH68_9GAMM</name>
<sequence length="343" mass="38678">MLLNDNQKLGLFCLALFSGSFIILMHVHLMPAVIAGLLTYTLTQKLDNFLSRKMVRFSHQSKLISVLVLTTVIIGIFIGGFWYLFAWFVDMAKHPTETLTNIRLVVNNVINSLPSNVTHYLPDNIDEIESTIMIYLKEHVFYLQSIIKKVFHDLVILIVGMIIGLILGYKQNQRNAVHNPVTKRPLTKALKASLNRLVVVFQYVAISQVVIALFNTIMTAILLFIILPMFGIHLPFSKSLVLATFVFGLIPIIGNLIVNVLIFFVAFTVSFTVAMVIIVYLILIHKMEYVLNAKIVGAKIHAGICELLIAMLFLETLFGVIGLIFAPIFYAFIKLSLKELRII</sequence>
<feature type="transmembrane region" description="Helical" evidence="6">
    <location>
        <begin position="263"/>
        <end position="283"/>
    </location>
</feature>
<reference evidence="8" key="1">
    <citation type="submission" date="2016-08" db="EMBL/GenBank/DDBJ databases">
        <authorList>
            <person name="Varghese N."/>
            <person name="Submissions Spin"/>
        </authorList>
    </citation>
    <scope>NUCLEOTIDE SEQUENCE [LARGE SCALE GENOMIC DNA]</scope>
    <source>
        <strain evidence="8">R-53144</strain>
    </source>
</reference>
<keyword evidence="8" id="KW-1185">Reference proteome</keyword>
<keyword evidence="5 6" id="KW-0472">Membrane</keyword>
<evidence type="ECO:0000256" key="2">
    <source>
        <dbReference type="ARBA" id="ARBA00009773"/>
    </source>
</evidence>
<evidence type="ECO:0000256" key="4">
    <source>
        <dbReference type="ARBA" id="ARBA00022989"/>
    </source>
</evidence>
<evidence type="ECO:0000256" key="5">
    <source>
        <dbReference type="ARBA" id="ARBA00023136"/>
    </source>
</evidence>
<dbReference type="Pfam" id="PF01594">
    <property type="entry name" value="AI-2E_transport"/>
    <property type="match status" value="1"/>
</dbReference>
<evidence type="ECO:0000313" key="8">
    <source>
        <dbReference type="Proteomes" id="UP000199698"/>
    </source>
</evidence>
<protein>
    <submittedName>
        <fullName evidence="7">Predicted PurR-regulated permease PerM</fullName>
    </submittedName>
</protein>
<dbReference type="InterPro" id="IPR002549">
    <property type="entry name" value="AI-2E-like"/>
</dbReference>
<dbReference type="AlphaFoldDB" id="A0A1C4BH68"/>
<proteinExistence type="inferred from homology"/>
<comment type="subcellular location">
    <subcellularLocation>
        <location evidence="1">Membrane</location>
        <topology evidence="1">Multi-pass membrane protein</topology>
    </subcellularLocation>
</comment>
<feature type="transmembrane region" description="Helical" evidence="6">
    <location>
        <begin position="304"/>
        <end position="333"/>
    </location>
</feature>
<keyword evidence="4 6" id="KW-1133">Transmembrane helix</keyword>
<accession>A0A1C4BH68</accession>
<gene>
    <name evidence="7" type="ORF">GA0061080_102041</name>
</gene>
<feature type="transmembrane region" description="Helical" evidence="6">
    <location>
        <begin position="239"/>
        <end position="257"/>
    </location>
</feature>
<keyword evidence="3 6" id="KW-0812">Transmembrane</keyword>
<feature type="transmembrane region" description="Helical" evidence="6">
    <location>
        <begin position="212"/>
        <end position="232"/>
    </location>
</feature>
<evidence type="ECO:0000256" key="6">
    <source>
        <dbReference type="SAM" id="Phobius"/>
    </source>
</evidence>
<feature type="transmembrane region" description="Helical" evidence="6">
    <location>
        <begin position="63"/>
        <end position="85"/>
    </location>
</feature>
<evidence type="ECO:0000313" key="7">
    <source>
        <dbReference type="EMBL" id="SCC06183.1"/>
    </source>
</evidence>
<evidence type="ECO:0000256" key="3">
    <source>
        <dbReference type="ARBA" id="ARBA00022692"/>
    </source>
</evidence>
<dbReference type="RefSeq" id="WP_091123087.1">
    <property type="nucleotide sequence ID" value="NZ_FMBA01000020.1"/>
</dbReference>
<organism evidence="7 8">
    <name type="scientific">Gilliamella intestini</name>
    <dbReference type="NCBI Taxonomy" id="1798183"/>
    <lineage>
        <taxon>Bacteria</taxon>
        <taxon>Pseudomonadati</taxon>
        <taxon>Pseudomonadota</taxon>
        <taxon>Gammaproteobacteria</taxon>
        <taxon>Orbales</taxon>
        <taxon>Orbaceae</taxon>
        <taxon>Gilliamella</taxon>
    </lineage>
</organism>